<evidence type="ECO:0000313" key="1">
    <source>
        <dbReference type="EMBL" id="KCW47585.1"/>
    </source>
</evidence>
<gene>
    <name evidence="1" type="ORF">EUGRSUZ_K01333</name>
</gene>
<dbReference type="InParanoid" id="A0A059A2L6"/>
<accession>A0A059A2L6</accession>
<name>A0A059A2L6_EUCGR</name>
<proteinExistence type="predicted"/>
<sequence length="81" mass="8867">MLQLAIHKPSGIRKSDCSVYFSATLGKINRTVEDMAISVSPVILSNTNEGRTDPSHSRCGPVVNSFQFLAILLSSRLFQSK</sequence>
<organism evidence="1">
    <name type="scientific">Eucalyptus grandis</name>
    <name type="common">Flooded gum</name>
    <dbReference type="NCBI Taxonomy" id="71139"/>
    <lineage>
        <taxon>Eukaryota</taxon>
        <taxon>Viridiplantae</taxon>
        <taxon>Streptophyta</taxon>
        <taxon>Embryophyta</taxon>
        <taxon>Tracheophyta</taxon>
        <taxon>Spermatophyta</taxon>
        <taxon>Magnoliopsida</taxon>
        <taxon>eudicotyledons</taxon>
        <taxon>Gunneridae</taxon>
        <taxon>Pentapetalae</taxon>
        <taxon>rosids</taxon>
        <taxon>malvids</taxon>
        <taxon>Myrtales</taxon>
        <taxon>Myrtaceae</taxon>
        <taxon>Myrtoideae</taxon>
        <taxon>Eucalypteae</taxon>
        <taxon>Eucalyptus</taxon>
    </lineage>
</organism>
<protein>
    <submittedName>
        <fullName evidence="1">Uncharacterized protein</fullName>
    </submittedName>
</protein>
<dbReference type="EMBL" id="KK198763">
    <property type="protein sequence ID" value="KCW47585.1"/>
    <property type="molecule type" value="Genomic_DNA"/>
</dbReference>
<dbReference type="AlphaFoldDB" id="A0A059A2L6"/>
<reference evidence="1" key="1">
    <citation type="submission" date="2013-07" db="EMBL/GenBank/DDBJ databases">
        <title>The genome of Eucalyptus grandis.</title>
        <authorList>
            <person name="Schmutz J."/>
            <person name="Hayes R."/>
            <person name="Myburg A."/>
            <person name="Tuskan G."/>
            <person name="Grattapaglia D."/>
            <person name="Rokhsar D.S."/>
        </authorList>
    </citation>
    <scope>NUCLEOTIDE SEQUENCE</scope>
    <source>
        <tissue evidence="1">Leaf extractions</tissue>
    </source>
</reference>
<dbReference type="Gramene" id="KCW47585">
    <property type="protein sequence ID" value="KCW47585"/>
    <property type="gene ID" value="EUGRSUZ_K01333"/>
</dbReference>